<organism evidence="2 3">
    <name type="scientific">Portunus trituberculatus</name>
    <name type="common">Swimming crab</name>
    <name type="synonym">Neptunus trituberculatus</name>
    <dbReference type="NCBI Taxonomy" id="210409"/>
    <lineage>
        <taxon>Eukaryota</taxon>
        <taxon>Metazoa</taxon>
        <taxon>Ecdysozoa</taxon>
        <taxon>Arthropoda</taxon>
        <taxon>Crustacea</taxon>
        <taxon>Multicrustacea</taxon>
        <taxon>Malacostraca</taxon>
        <taxon>Eumalacostraca</taxon>
        <taxon>Eucarida</taxon>
        <taxon>Decapoda</taxon>
        <taxon>Pleocyemata</taxon>
        <taxon>Brachyura</taxon>
        <taxon>Eubrachyura</taxon>
        <taxon>Portunoidea</taxon>
        <taxon>Portunidae</taxon>
        <taxon>Portuninae</taxon>
        <taxon>Portunus</taxon>
    </lineage>
</organism>
<evidence type="ECO:0000313" key="3">
    <source>
        <dbReference type="Proteomes" id="UP000324222"/>
    </source>
</evidence>
<evidence type="ECO:0000256" key="1">
    <source>
        <dbReference type="SAM" id="MobiDB-lite"/>
    </source>
</evidence>
<name>A0A5B7D7S3_PORTR</name>
<reference evidence="2 3" key="1">
    <citation type="submission" date="2019-05" db="EMBL/GenBank/DDBJ databases">
        <title>Another draft genome of Portunus trituberculatus and its Hox gene families provides insights of decapod evolution.</title>
        <authorList>
            <person name="Jeong J.-H."/>
            <person name="Song I."/>
            <person name="Kim S."/>
            <person name="Choi T."/>
            <person name="Kim D."/>
            <person name="Ryu S."/>
            <person name="Kim W."/>
        </authorList>
    </citation>
    <scope>NUCLEOTIDE SEQUENCE [LARGE SCALE GENOMIC DNA]</scope>
    <source>
        <tissue evidence="2">Muscle</tissue>
    </source>
</reference>
<comment type="caution">
    <text evidence="2">The sequence shown here is derived from an EMBL/GenBank/DDBJ whole genome shotgun (WGS) entry which is preliminary data.</text>
</comment>
<dbReference type="Proteomes" id="UP000324222">
    <property type="component" value="Unassembled WGS sequence"/>
</dbReference>
<dbReference type="EMBL" id="VSRR010000578">
    <property type="protein sequence ID" value="MPC17314.1"/>
    <property type="molecule type" value="Genomic_DNA"/>
</dbReference>
<protein>
    <submittedName>
        <fullName evidence="2">Uncharacterized protein</fullName>
    </submittedName>
</protein>
<evidence type="ECO:0000313" key="2">
    <source>
        <dbReference type="EMBL" id="MPC17314.1"/>
    </source>
</evidence>
<gene>
    <name evidence="2" type="ORF">E2C01_010165</name>
</gene>
<feature type="compositionally biased region" description="Polar residues" evidence="1">
    <location>
        <begin position="1"/>
        <end position="10"/>
    </location>
</feature>
<dbReference type="AlphaFoldDB" id="A0A5B7D7S3"/>
<feature type="region of interest" description="Disordered" evidence="1">
    <location>
        <begin position="1"/>
        <end position="29"/>
    </location>
</feature>
<keyword evidence="3" id="KW-1185">Reference proteome</keyword>
<sequence length="60" mass="6516">MSKVQTSDGSVDNEMKRPTSSLAPWSPLPQAATAKIPEIGNCGIVRNRASLPEYQSKMIK</sequence>
<proteinExistence type="predicted"/>
<accession>A0A5B7D7S3</accession>